<keyword evidence="3" id="KW-1185">Reference proteome</keyword>
<gene>
    <name evidence="2" type="ORF">C8261_06265</name>
</gene>
<feature type="transmembrane region" description="Helical" evidence="1">
    <location>
        <begin position="65"/>
        <end position="90"/>
    </location>
</feature>
<dbReference type="AlphaFoldDB" id="A0A2T4IH06"/>
<feature type="transmembrane region" description="Helical" evidence="1">
    <location>
        <begin position="21"/>
        <end position="43"/>
    </location>
</feature>
<proteinExistence type="predicted"/>
<sequence>MHKPWKTLPGSRREPAGLERVVLRRLPLVTLAGTALCVLPALIGRWRWGGDLSAEALRALQMADIWSAAMVVLWWTAVLTVALVCFVVMVMKGPAYVADRYDMPDSDRPA</sequence>
<keyword evidence="1" id="KW-0472">Membrane</keyword>
<dbReference type="EMBL" id="PZKC01000004">
    <property type="protein sequence ID" value="PTD96996.1"/>
    <property type="molecule type" value="Genomic_DNA"/>
</dbReference>
<name>A0A2T4IH06_9RHOO</name>
<comment type="caution">
    <text evidence="2">The sequence shown here is derived from an EMBL/GenBank/DDBJ whole genome shotgun (WGS) entry which is preliminary data.</text>
</comment>
<dbReference type="OrthoDB" id="8537001at2"/>
<accession>A0A2T4IH06</accession>
<reference evidence="2 3" key="1">
    <citation type="submission" date="2018-03" db="EMBL/GenBank/DDBJ databases">
        <authorList>
            <person name="Keele B.F."/>
        </authorList>
    </citation>
    <scope>NUCLEOTIDE SEQUENCE [LARGE SCALE GENOMIC DNA]</scope>
    <source>
        <strain evidence="2 3">D20</strain>
    </source>
</reference>
<dbReference type="Proteomes" id="UP000241193">
    <property type="component" value="Unassembled WGS sequence"/>
</dbReference>
<protein>
    <submittedName>
        <fullName evidence="2">Uncharacterized protein</fullName>
    </submittedName>
</protein>
<evidence type="ECO:0000313" key="2">
    <source>
        <dbReference type="EMBL" id="PTD96996.1"/>
    </source>
</evidence>
<evidence type="ECO:0000256" key="1">
    <source>
        <dbReference type="SAM" id="Phobius"/>
    </source>
</evidence>
<organism evidence="2 3">
    <name type="scientific">Pseudothauera lacus</name>
    <dbReference type="NCBI Taxonomy" id="2136175"/>
    <lineage>
        <taxon>Bacteria</taxon>
        <taxon>Pseudomonadati</taxon>
        <taxon>Pseudomonadota</taxon>
        <taxon>Betaproteobacteria</taxon>
        <taxon>Rhodocyclales</taxon>
        <taxon>Zoogloeaceae</taxon>
        <taxon>Pseudothauera</taxon>
    </lineage>
</organism>
<keyword evidence="1" id="KW-0812">Transmembrane</keyword>
<evidence type="ECO:0000313" key="3">
    <source>
        <dbReference type="Proteomes" id="UP000241193"/>
    </source>
</evidence>
<reference evidence="2 3" key="2">
    <citation type="submission" date="2018-04" db="EMBL/GenBank/DDBJ databases">
        <title>Thauera lacus sp. nov., isolated from an saline lake in Inner Mongolia, China.</title>
        <authorList>
            <person name="Liang Q.-Y."/>
        </authorList>
    </citation>
    <scope>NUCLEOTIDE SEQUENCE [LARGE SCALE GENOMIC DNA]</scope>
    <source>
        <strain evidence="2 3">D20</strain>
    </source>
</reference>
<keyword evidence="1" id="KW-1133">Transmembrane helix</keyword>
<dbReference type="RefSeq" id="WP_107492805.1">
    <property type="nucleotide sequence ID" value="NZ_PZKC01000004.1"/>
</dbReference>